<sequence length="58" mass="6857">MINLKLPTKIFSNLKISSKYFKIKNKPHKIIFALKLIFHTSLSLFCFMATYFNSIPYI</sequence>
<keyword evidence="1" id="KW-0472">Membrane</keyword>
<evidence type="ECO:0000256" key="1">
    <source>
        <dbReference type="SAM" id="Phobius"/>
    </source>
</evidence>
<organism evidence="2 3">
    <name type="scientific">Helicobacter pullorum MIT 98-5489</name>
    <dbReference type="NCBI Taxonomy" id="537972"/>
    <lineage>
        <taxon>Bacteria</taxon>
        <taxon>Pseudomonadati</taxon>
        <taxon>Campylobacterota</taxon>
        <taxon>Epsilonproteobacteria</taxon>
        <taxon>Campylobacterales</taxon>
        <taxon>Helicobacteraceae</taxon>
        <taxon>Helicobacter</taxon>
    </lineage>
</organism>
<protein>
    <submittedName>
        <fullName evidence="2">Uncharacterized protein</fullName>
    </submittedName>
</protein>
<keyword evidence="3" id="KW-1185">Reference proteome</keyword>
<dbReference type="Proteomes" id="UP000003953">
    <property type="component" value="Unassembled WGS sequence"/>
</dbReference>
<evidence type="ECO:0000313" key="3">
    <source>
        <dbReference type="Proteomes" id="UP000003953"/>
    </source>
</evidence>
<feature type="transmembrane region" description="Helical" evidence="1">
    <location>
        <begin position="30"/>
        <end position="52"/>
    </location>
</feature>
<reference evidence="3" key="1">
    <citation type="journal article" date="2014" name="Genome Announc.">
        <title>Draft genome sequences of six enterohepatic helicobacter species isolated from humans and one from rhesus macaques.</title>
        <authorList>
            <person name="Shen Z."/>
            <person name="Sheh A."/>
            <person name="Young S.K."/>
            <person name="Abouelliel A."/>
            <person name="Ward D.V."/>
            <person name="Earl A.M."/>
            <person name="Fox J.G."/>
        </authorList>
    </citation>
    <scope>NUCLEOTIDE SEQUENCE [LARGE SCALE GENOMIC DNA]</scope>
    <source>
        <strain evidence="3">MIT 98-5489</strain>
    </source>
</reference>
<keyword evidence="1" id="KW-1133">Transmembrane helix</keyword>
<evidence type="ECO:0000313" key="2">
    <source>
        <dbReference type="EMBL" id="EEQ64236.1"/>
    </source>
</evidence>
<keyword evidence="1" id="KW-0812">Transmembrane</keyword>
<dbReference type="HOGENOM" id="CLU_2973217_0_0_7"/>
<gene>
    <name evidence="2" type="ORF">HPMG_01693</name>
</gene>
<dbReference type="EMBL" id="DS990446">
    <property type="protein sequence ID" value="EEQ64236.1"/>
    <property type="molecule type" value="Genomic_DNA"/>
</dbReference>
<dbReference type="AlphaFoldDB" id="C5F1U2"/>
<proteinExistence type="predicted"/>
<name>C5F1U2_9HELI</name>
<accession>C5F1U2</accession>